<feature type="signal peptide" evidence="2">
    <location>
        <begin position="1"/>
        <end position="20"/>
    </location>
</feature>
<proteinExistence type="predicted"/>
<feature type="chain" id="PRO_5005427783" evidence="2">
    <location>
        <begin position="21"/>
        <end position="124"/>
    </location>
</feature>
<evidence type="ECO:0000313" key="3">
    <source>
        <dbReference type="EMBL" id="KIK11638.1"/>
    </source>
</evidence>
<gene>
    <name evidence="3" type="ORF">PISMIDRAFT_25764</name>
</gene>
<keyword evidence="2" id="KW-0732">Signal</keyword>
<sequence length="124" mass="14059">MTAILFKYFVQMGCIATATAEMGPNTYIKIWKARLDPSISNSVASAVLTSTAFFYHADLREKSRVLHAYGTFIFLVLAVLGYYIWHIDDAARLFASLWLRDLMSSLWAKCVASLKARLKQWLAD</sequence>
<dbReference type="HOGENOM" id="CLU_2004823_0_0_1"/>
<dbReference type="EMBL" id="KN834180">
    <property type="protein sequence ID" value="KIK11638.1"/>
    <property type="molecule type" value="Genomic_DNA"/>
</dbReference>
<keyword evidence="1" id="KW-0812">Transmembrane</keyword>
<evidence type="ECO:0000256" key="1">
    <source>
        <dbReference type="SAM" id="Phobius"/>
    </source>
</evidence>
<keyword evidence="1" id="KW-0472">Membrane</keyword>
<organism evidence="3 4">
    <name type="scientific">Pisolithus microcarpus 441</name>
    <dbReference type="NCBI Taxonomy" id="765257"/>
    <lineage>
        <taxon>Eukaryota</taxon>
        <taxon>Fungi</taxon>
        <taxon>Dikarya</taxon>
        <taxon>Basidiomycota</taxon>
        <taxon>Agaricomycotina</taxon>
        <taxon>Agaricomycetes</taxon>
        <taxon>Agaricomycetidae</taxon>
        <taxon>Boletales</taxon>
        <taxon>Sclerodermatineae</taxon>
        <taxon>Pisolithaceae</taxon>
        <taxon>Pisolithus</taxon>
    </lineage>
</organism>
<protein>
    <submittedName>
        <fullName evidence="3">Uncharacterized protein</fullName>
    </submittedName>
</protein>
<keyword evidence="1" id="KW-1133">Transmembrane helix</keyword>
<accession>A0A0C9YUT7</accession>
<feature type="transmembrane region" description="Helical" evidence="1">
    <location>
        <begin position="66"/>
        <end position="85"/>
    </location>
</feature>
<evidence type="ECO:0000256" key="2">
    <source>
        <dbReference type="SAM" id="SignalP"/>
    </source>
</evidence>
<reference evidence="3 4" key="1">
    <citation type="submission" date="2014-04" db="EMBL/GenBank/DDBJ databases">
        <authorList>
            <consortium name="DOE Joint Genome Institute"/>
            <person name="Kuo A."/>
            <person name="Kohler A."/>
            <person name="Costa M.D."/>
            <person name="Nagy L.G."/>
            <person name="Floudas D."/>
            <person name="Copeland A."/>
            <person name="Barry K.W."/>
            <person name="Cichocki N."/>
            <person name="Veneault-Fourrey C."/>
            <person name="LaButti K."/>
            <person name="Lindquist E.A."/>
            <person name="Lipzen A."/>
            <person name="Lundell T."/>
            <person name="Morin E."/>
            <person name="Murat C."/>
            <person name="Sun H."/>
            <person name="Tunlid A."/>
            <person name="Henrissat B."/>
            <person name="Grigoriev I.V."/>
            <person name="Hibbett D.S."/>
            <person name="Martin F."/>
            <person name="Nordberg H.P."/>
            <person name="Cantor M.N."/>
            <person name="Hua S.X."/>
        </authorList>
    </citation>
    <scope>NUCLEOTIDE SEQUENCE [LARGE SCALE GENOMIC DNA]</scope>
    <source>
        <strain evidence="3 4">441</strain>
    </source>
</reference>
<evidence type="ECO:0000313" key="4">
    <source>
        <dbReference type="Proteomes" id="UP000054018"/>
    </source>
</evidence>
<dbReference type="Proteomes" id="UP000054018">
    <property type="component" value="Unassembled WGS sequence"/>
</dbReference>
<reference evidence="4" key="2">
    <citation type="submission" date="2015-01" db="EMBL/GenBank/DDBJ databases">
        <title>Evolutionary Origins and Diversification of the Mycorrhizal Mutualists.</title>
        <authorList>
            <consortium name="DOE Joint Genome Institute"/>
            <consortium name="Mycorrhizal Genomics Consortium"/>
            <person name="Kohler A."/>
            <person name="Kuo A."/>
            <person name="Nagy L.G."/>
            <person name="Floudas D."/>
            <person name="Copeland A."/>
            <person name="Barry K.W."/>
            <person name="Cichocki N."/>
            <person name="Veneault-Fourrey C."/>
            <person name="LaButti K."/>
            <person name="Lindquist E.A."/>
            <person name="Lipzen A."/>
            <person name="Lundell T."/>
            <person name="Morin E."/>
            <person name="Murat C."/>
            <person name="Riley R."/>
            <person name="Ohm R."/>
            <person name="Sun H."/>
            <person name="Tunlid A."/>
            <person name="Henrissat B."/>
            <person name="Grigoriev I.V."/>
            <person name="Hibbett D.S."/>
            <person name="Martin F."/>
        </authorList>
    </citation>
    <scope>NUCLEOTIDE SEQUENCE [LARGE SCALE GENOMIC DNA]</scope>
    <source>
        <strain evidence="4">441</strain>
    </source>
</reference>
<keyword evidence="4" id="KW-1185">Reference proteome</keyword>
<dbReference type="AlphaFoldDB" id="A0A0C9YUT7"/>
<name>A0A0C9YUT7_9AGAM</name>